<keyword evidence="3" id="KW-1185">Reference proteome</keyword>
<feature type="signal peptide" evidence="1">
    <location>
        <begin position="1"/>
        <end position="17"/>
    </location>
</feature>
<protein>
    <recommendedName>
        <fullName evidence="4">Alpha-galactosidase</fullName>
    </recommendedName>
</protein>
<proteinExistence type="predicted"/>
<evidence type="ECO:0008006" key="4">
    <source>
        <dbReference type="Google" id="ProtNLM"/>
    </source>
</evidence>
<organism evidence="2 3">
    <name type="scientific">Cylicocyclus nassatus</name>
    <name type="common">Nematode worm</name>
    <dbReference type="NCBI Taxonomy" id="53992"/>
    <lineage>
        <taxon>Eukaryota</taxon>
        <taxon>Metazoa</taxon>
        <taxon>Ecdysozoa</taxon>
        <taxon>Nematoda</taxon>
        <taxon>Chromadorea</taxon>
        <taxon>Rhabditida</taxon>
        <taxon>Rhabditina</taxon>
        <taxon>Rhabditomorpha</taxon>
        <taxon>Strongyloidea</taxon>
        <taxon>Strongylidae</taxon>
        <taxon>Cylicocyclus</taxon>
    </lineage>
</organism>
<keyword evidence="1" id="KW-0732">Signal</keyword>
<evidence type="ECO:0000256" key="1">
    <source>
        <dbReference type="SAM" id="SignalP"/>
    </source>
</evidence>
<feature type="chain" id="PRO_5041215566" description="Alpha-galactosidase" evidence="1">
    <location>
        <begin position="18"/>
        <end position="99"/>
    </location>
</feature>
<evidence type="ECO:0000313" key="3">
    <source>
        <dbReference type="Proteomes" id="UP001176961"/>
    </source>
</evidence>
<comment type="caution">
    <text evidence="2">The sequence shown here is derived from an EMBL/GenBank/DDBJ whole genome shotgun (WGS) entry which is preliminary data.</text>
</comment>
<reference evidence="2" key="1">
    <citation type="submission" date="2023-07" db="EMBL/GenBank/DDBJ databases">
        <authorList>
            <consortium name="CYATHOMIX"/>
        </authorList>
    </citation>
    <scope>NUCLEOTIDE SEQUENCE</scope>
    <source>
        <strain evidence="2">N/A</strain>
    </source>
</reference>
<name>A0AA36GKC4_CYLNA</name>
<dbReference type="Proteomes" id="UP001176961">
    <property type="component" value="Unassembled WGS sequence"/>
</dbReference>
<sequence length="99" mass="11157">MLSAVHLAILVELGTYATWYDNMLFENCSLDPIQTNAFIQDLAEKAGTLIWLGLRCPDAIAKNCRWDDDQGAPNQYDAFYPDKIDLPNHFAGDQFSLES</sequence>
<gene>
    <name evidence="2" type="ORF">CYNAS_LOCUS3683</name>
</gene>
<accession>A0AA36GKC4</accession>
<dbReference type="AlphaFoldDB" id="A0AA36GKC4"/>
<evidence type="ECO:0000313" key="2">
    <source>
        <dbReference type="EMBL" id="CAJ0591700.1"/>
    </source>
</evidence>
<dbReference type="EMBL" id="CATQJL010000001">
    <property type="protein sequence ID" value="CAJ0591700.1"/>
    <property type="molecule type" value="Genomic_DNA"/>
</dbReference>